<keyword evidence="4" id="KW-1185">Reference proteome</keyword>
<dbReference type="Gene3D" id="1.10.260.40">
    <property type="entry name" value="lambda repressor-like DNA-binding domains"/>
    <property type="match status" value="1"/>
</dbReference>
<dbReference type="InterPro" id="IPR010982">
    <property type="entry name" value="Lambda_DNA-bd_dom_sf"/>
</dbReference>
<dbReference type="AlphaFoldDB" id="A0A558CTC9"/>
<dbReference type="CDD" id="cd00093">
    <property type="entry name" value="HTH_XRE"/>
    <property type="match status" value="1"/>
</dbReference>
<dbReference type="OrthoDB" id="581105at2"/>
<evidence type="ECO:0000313" key="3">
    <source>
        <dbReference type="EMBL" id="TVT52015.1"/>
    </source>
</evidence>
<dbReference type="PANTHER" id="PTHR47691:SF3">
    <property type="entry name" value="HTH-TYPE TRANSCRIPTIONAL REGULATOR RV0890C-RELATED"/>
    <property type="match status" value="1"/>
</dbReference>
<dbReference type="RefSeq" id="WP_144588079.1">
    <property type="nucleotide sequence ID" value="NZ_VJWX01000110.1"/>
</dbReference>
<keyword evidence="1" id="KW-0802">TPR repeat</keyword>
<dbReference type="InterPro" id="IPR011990">
    <property type="entry name" value="TPR-like_helical_dom_sf"/>
</dbReference>
<dbReference type="SUPFAM" id="SSF52540">
    <property type="entry name" value="P-loop containing nucleoside triphosphate hydrolases"/>
    <property type="match status" value="1"/>
</dbReference>
<proteinExistence type="predicted"/>
<evidence type="ECO:0000259" key="2">
    <source>
        <dbReference type="PROSITE" id="PS50943"/>
    </source>
</evidence>
<dbReference type="EMBL" id="VJWX01000110">
    <property type="protein sequence ID" value="TVT52015.1"/>
    <property type="molecule type" value="Genomic_DNA"/>
</dbReference>
<dbReference type="Gene3D" id="3.40.50.300">
    <property type="entry name" value="P-loop containing nucleotide triphosphate hydrolases"/>
    <property type="match status" value="1"/>
</dbReference>
<dbReference type="Pfam" id="PF13424">
    <property type="entry name" value="TPR_12"/>
    <property type="match status" value="2"/>
</dbReference>
<dbReference type="GO" id="GO:0003677">
    <property type="term" value="F:DNA binding"/>
    <property type="evidence" value="ECO:0007669"/>
    <property type="project" value="InterPro"/>
</dbReference>
<dbReference type="SUPFAM" id="SSF47413">
    <property type="entry name" value="lambda repressor-like DNA-binding domains"/>
    <property type="match status" value="1"/>
</dbReference>
<dbReference type="InterPro" id="IPR019734">
    <property type="entry name" value="TPR_rpt"/>
</dbReference>
<name>A0A558CTC9_9PSEU</name>
<comment type="caution">
    <text evidence="3">The sequence shown here is derived from an EMBL/GenBank/DDBJ whole genome shotgun (WGS) entry which is preliminary data.</text>
</comment>
<gene>
    <name evidence="3" type="ORF">FNH05_13655</name>
</gene>
<reference evidence="3 4" key="1">
    <citation type="submission" date="2019-07" db="EMBL/GenBank/DDBJ databases">
        <authorList>
            <person name="Duangmal K."/>
            <person name="Teo W.F.A."/>
        </authorList>
    </citation>
    <scope>NUCLEOTIDE SEQUENCE [LARGE SCALE GENOMIC DNA]</scope>
    <source>
        <strain evidence="3 4">TBRC 6029</strain>
    </source>
</reference>
<dbReference type="Proteomes" id="UP000320011">
    <property type="component" value="Unassembled WGS sequence"/>
</dbReference>
<dbReference type="PROSITE" id="PS50943">
    <property type="entry name" value="HTH_CROC1"/>
    <property type="match status" value="1"/>
</dbReference>
<dbReference type="SUPFAM" id="SSF48452">
    <property type="entry name" value="TPR-like"/>
    <property type="match status" value="1"/>
</dbReference>
<dbReference type="Pfam" id="PF00931">
    <property type="entry name" value="NB-ARC"/>
    <property type="match status" value="1"/>
</dbReference>
<dbReference type="InterPro" id="IPR001387">
    <property type="entry name" value="Cro/C1-type_HTH"/>
</dbReference>
<dbReference type="SMART" id="SM00530">
    <property type="entry name" value="HTH_XRE"/>
    <property type="match status" value="1"/>
</dbReference>
<dbReference type="PRINTS" id="PR00364">
    <property type="entry name" value="DISEASERSIST"/>
</dbReference>
<dbReference type="GO" id="GO:0043531">
    <property type="term" value="F:ADP binding"/>
    <property type="evidence" value="ECO:0007669"/>
    <property type="project" value="InterPro"/>
</dbReference>
<evidence type="ECO:0000256" key="1">
    <source>
        <dbReference type="PROSITE-ProRule" id="PRU00339"/>
    </source>
</evidence>
<evidence type="ECO:0000313" key="4">
    <source>
        <dbReference type="Proteomes" id="UP000320011"/>
    </source>
</evidence>
<dbReference type="PROSITE" id="PS50005">
    <property type="entry name" value="TPR"/>
    <property type="match status" value="1"/>
</dbReference>
<accession>A0A558CTC9</accession>
<dbReference type="SMART" id="SM00028">
    <property type="entry name" value="TPR"/>
    <property type="match status" value="5"/>
</dbReference>
<organism evidence="3 4">
    <name type="scientific">Amycolatopsis rhizosphaerae</name>
    <dbReference type="NCBI Taxonomy" id="2053003"/>
    <lineage>
        <taxon>Bacteria</taxon>
        <taxon>Bacillati</taxon>
        <taxon>Actinomycetota</taxon>
        <taxon>Actinomycetes</taxon>
        <taxon>Pseudonocardiales</taxon>
        <taxon>Pseudonocardiaceae</taxon>
        <taxon>Amycolatopsis</taxon>
    </lineage>
</organism>
<feature type="repeat" description="TPR" evidence="1">
    <location>
        <begin position="578"/>
        <end position="611"/>
    </location>
</feature>
<dbReference type="PANTHER" id="PTHR47691">
    <property type="entry name" value="REGULATOR-RELATED"/>
    <property type="match status" value="1"/>
</dbReference>
<sequence>MLLIRDLLGRLALASSSVRGARVLWGGGFCIHMTGIRKTEEQIASASFGEALHQLRLERGLSVARLAELTHYSRGHLNNVEHGIKAPSVELAAACDQVLDANGRLQALMPVRRRAERRPAVRPAQLPAAPGNFVGRAGELHQLDTLLAPSAAQLAVAVVHGPPGVGKSVLALRWAHDHRHVFTDGQLFADLRGHARAQVTAASPEEILEGFLVALGLAASEVPATLEERAALFRSLTDGRRILIFLDDAASSAQVRPLLPGTPTCVVLVTTRTHLAGLAVRQGAHQLQLSPFAPAESLALLQKITGERRVEADRRVAETVVDRCGHLPLAVALAAERIAAHPRLTLAELACELDEEHARLSALSAVDDEQTALRAVYSWSYRALTSEAARMFRLLGLHPGRDISAAAAAGLAGLCLDDARSQLRALATGHLVEETRHDRFAMHDLLRLYAAEQVEVEEPVTVREAATVREATWYLNTAQAANRLLAPHEQTSGSEEAEVQTRPFHDYDSALSWCEAELLNVIATVRFAVKHGCDDLAWQLPSALFTFFHLRKPWSLWETTYRLGLTAAHRAGDAHGEAEMLQGLGLVSLGLQQYDEALDRFHHALSVSQASGNQSDEAWALTGLGLVRNNLRLYDEARSHFEDALTIRRQTGDCYGQAVTLIYLADAWREQGHLDEALDCSRQALAIFRATSDAHGEGLALYQLGECHAAAAELTEAIACFKQALPVHRAAGDRKGEADTLWALSKALLRQGDHAPARNHLQEALEIFEERGDPAGLDVRARLDYLDDTSAPKAPDDAPVRAPE</sequence>
<dbReference type="InterPro" id="IPR027417">
    <property type="entry name" value="P-loop_NTPase"/>
</dbReference>
<dbReference type="Pfam" id="PF13560">
    <property type="entry name" value="HTH_31"/>
    <property type="match status" value="1"/>
</dbReference>
<dbReference type="InterPro" id="IPR002182">
    <property type="entry name" value="NB-ARC"/>
</dbReference>
<feature type="domain" description="HTH cro/C1-type" evidence="2">
    <location>
        <begin position="52"/>
        <end position="108"/>
    </location>
</feature>
<reference evidence="3 4" key="2">
    <citation type="submission" date="2019-08" db="EMBL/GenBank/DDBJ databases">
        <title>Amycolatopsis acidicola sp. nov., isolated from peat swamp forest soil.</title>
        <authorList>
            <person name="Srisuk N."/>
        </authorList>
    </citation>
    <scope>NUCLEOTIDE SEQUENCE [LARGE SCALE GENOMIC DNA]</scope>
    <source>
        <strain evidence="3 4">TBRC 6029</strain>
    </source>
</reference>
<protein>
    <submittedName>
        <fullName evidence="3">Tetratricopeptide repeat protein</fullName>
    </submittedName>
</protein>
<dbReference type="Gene3D" id="1.25.40.10">
    <property type="entry name" value="Tetratricopeptide repeat domain"/>
    <property type="match status" value="1"/>
</dbReference>